<dbReference type="InterPro" id="IPR002758">
    <property type="entry name" value="Cation_antiport_E"/>
</dbReference>
<dbReference type="PANTHER" id="PTHR34584">
    <property type="entry name" value="NA(+)/H(+) ANTIPORTER SUBUNIT E1"/>
    <property type="match status" value="1"/>
</dbReference>
<keyword evidence="3" id="KW-1003">Cell membrane</keyword>
<evidence type="ECO:0000256" key="6">
    <source>
        <dbReference type="ARBA" id="ARBA00023136"/>
    </source>
</evidence>
<keyword evidence="6 8" id="KW-0472">Membrane</keyword>
<name>A0A1H1Z867_9MICO</name>
<feature type="transmembrane region" description="Helical" evidence="8">
    <location>
        <begin position="142"/>
        <end position="160"/>
    </location>
</feature>
<evidence type="ECO:0000313" key="9">
    <source>
        <dbReference type="EMBL" id="SDT29898.1"/>
    </source>
</evidence>
<evidence type="ECO:0000256" key="5">
    <source>
        <dbReference type="ARBA" id="ARBA00022989"/>
    </source>
</evidence>
<dbReference type="Proteomes" id="UP000181956">
    <property type="component" value="Chromosome I"/>
</dbReference>
<dbReference type="NCBIfam" id="NF006521">
    <property type="entry name" value="PRK08965.1-5"/>
    <property type="match status" value="1"/>
</dbReference>
<keyword evidence="10" id="KW-1185">Reference proteome</keyword>
<dbReference type="GO" id="GO:0005886">
    <property type="term" value="C:plasma membrane"/>
    <property type="evidence" value="ECO:0007669"/>
    <property type="project" value="UniProtKB-SubCell"/>
</dbReference>
<feature type="transmembrane region" description="Helical" evidence="8">
    <location>
        <begin position="48"/>
        <end position="78"/>
    </location>
</feature>
<keyword evidence="4 8" id="KW-0812">Transmembrane</keyword>
<dbReference type="GO" id="GO:0008324">
    <property type="term" value="F:monoatomic cation transmembrane transporter activity"/>
    <property type="evidence" value="ECO:0007669"/>
    <property type="project" value="InterPro"/>
</dbReference>
<dbReference type="EMBL" id="LT629742">
    <property type="protein sequence ID" value="SDT29898.1"/>
    <property type="molecule type" value="Genomic_DNA"/>
</dbReference>
<feature type="region of interest" description="Disordered" evidence="7">
    <location>
        <begin position="1"/>
        <end position="20"/>
    </location>
</feature>
<organism evidence="9 10">
    <name type="scientific">Microterricola viridarii</name>
    <dbReference type="NCBI Taxonomy" id="412690"/>
    <lineage>
        <taxon>Bacteria</taxon>
        <taxon>Bacillati</taxon>
        <taxon>Actinomycetota</taxon>
        <taxon>Actinomycetes</taxon>
        <taxon>Micrococcales</taxon>
        <taxon>Microbacteriaceae</taxon>
        <taxon>Microterricola</taxon>
    </lineage>
</organism>
<evidence type="ECO:0000256" key="1">
    <source>
        <dbReference type="ARBA" id="ARBA00004651"/>
    </source>
</evidence>
<dbReference type="STRING" id="412690.SAMN04489834_3356"/>
<evidence type="ECO:0000256" key="8">
    <source>
        <dbReference type="SAM" id="Phobius"/>
    </source>
</evidence>
<dbReference type="RefSeq" id="WP_156786404.1">
    <property type="nucleotide sequence ID" value="NZ_LT629742.1"/>
</dbReference>
<dbReference type="OrthoDB" id="3556991at2"/>
<reference evidence="10" key="1">
    <citation type="submission" date="2016-10" db="EMBL/GenBank/DDBJ databases">
        <authorList>
            <person name="Varghese N."/>
            <person name="Submissions S."/>
        </authorList>
    </citation>
    <scope>NUCLEOTIDE SEQUENCE [LARGE SCALE GENOMIC DNA]</scope>
    <source>
        <strain evidence="10">DSM 21772</strain>
    </source>
</reference>
<protein>
    <submittedName>
        <fullName evidence="9">Multisubunit sodium/proton antiporter, MrpE subunit</fullName>
    </submittedName>
</protein>
<evidence type="ECO:0000256" key="3">
    <source>
        <dbReference type="ARBA" id="ARBA00022475"/>
    </source>
</evidence>
<dbReference type="Pfam" id="PF01899">
    <property type="entry name" value="MNHE"/>
    <property type="match status" value="1"/>
</dbReference>
<feature type="compositionally biased region" description="Polar residues" evidence="7">
    <location>
        <begin position="1"/>
        <end position="10"/>
    </location>
</feature>
<accession>A0A1H1Z867</accession>
<dbReference type="PANTHER" id="PTHR34584:SF1">
    <property type="entry name" value="NA(+)_H(+) ANTIPORTER SUBUNIT E1"/>
    <property type="match status" value="1"/>
</dbReference>
<feature type="transmembrane region" description="Helical" evidence="8">
    <location>
        <begin position="98"/>
        <end position="121"/>
    </location>
</feature>
<keyword evidence="5 8" id="KW-1133">Transmembrane helix</keyword>
<evidence type="ECO:0000256" key="2">
    <source>
        <dbReference type="ARBA" id="ARBA00006228"/>
    </source>
</evidence>
<dbReference type="AlphaFoldDB" id="A0A1H1Z867"/>
<evidence type="ECO:0000313" key="10">
    <source>
        <dbReference type="Proteomes" id="UP000181956"/>
    </source>
</evidence>
<comment type="subcellular location">
    <subcellularLocation>
        <location evidence="1">Cell membrane</location>
        <topology evidence="1">Multi-pass membrane protein</topology>
    </subcellularLocation>
</comment>
<comment type="similarity">
    <text evidence="2">Belongs to the CPA3 antiporters (TC 2.A.63) subunit E family.</text>
</comment>
<feature type="region of interest" description="Disordered" evidence="7">
    <location>
        <begin position="210"/>
        <end position="230"/>
    </location>
</feature>
<evidence type="ECO:0000256" key="7">
    <source>
        <dbReference type="SAM" id="MobiDB-lite"/>
    </source>
</evidence>
<evidence type="ECO:0000256" key="4">
    <source>
        <dbReference type="ARBA" id="ARBA00022692"/>
    </source>
</evidence>
<proteinExistence type="inferred from homology"/>
<gene>
    <name evidence="9" type="ORF">SAMN04489834_3356</name>
</gene>
<sequence length="230" mass="25532">MTEAQNENPSNPAPMRGGVIPTSRVPSGPAFPETEQTHRQNLWRQFPLLVILVALWLLLWEEITVMSVVTGVLLALFVTRVFYLPPIALSGRLNPWRLLIFVGRMISDITFASLHVAWLAINPRYHPINSILAIKLHTRSDLVITLTAVSISLVPGTVVIDADRENAILYIHALGTRTPEDIDRIRRDVLGTEERIVLAIGAKDEADGIRADRREREGGVGTVGARRKGD</sequence>